<comment type="function">
    <text evidence="4">Catalyzes two steps in the biosynthesis of coenzyme A. In the first step cysteine is conjugated to 4'-phosphopantothenate to form 4-phosphopantothenoylcysteine, in the latter compound is decarboxylated to form 4'-phosphopantotheine.</text>
</comment>
<dbReference type="RefSeq" id="WP_207247216.1">
    <property type="nucleotide sequence ID" value="NZ_JAFMOF010000002.1"/>
</dbReference>
<comment type="caution">
    <text evidence="3">Lacks conserved residue(s) required for the propagation of feature annotation.</text>
</comment>
<dbReference type="NCBIfam" id="TIGR00521">
    <property type="entry name" value="coaBC_dfp"/>
    <property type="match status" value="1"/>
</dbReference>
<comment type="function">
    <text evidence="3">Catalyzes two sequential steps in the biosynthesis of coenzyme A. In the first step cysteine is conjugated to 4'-phosphopantothenate to form 4-phosphopantothenoylcysteine. In the second step the latter compound is decarboxylated to form 4'-phosphopantotheine.</text>
</comment>
<feature type="binding site" evidence="3">
    <location>
        <position position="326"/>
    </location>
    <ligand>
        <name>CTP</name>
        <dbReference type="ChEBI" id="CHEBI:37563"/>
    </ligand>
</feature>
<dbReference type="GO" id="GO:0071513">
    <property type="term" value="C:phosphopantothenoylcysteine decarboxylase complex"/>
    <property type="evidence" value="ECO:0007669"/>
    <property type="project" value="TreeGrafter"/>
</dbReference>
<keyword evidence="2 3" id="KW-0456">Lyase</keyword>
<evidence type="ECO:0000313" key="7">
    <source>
        <dbReference type="EMBL" id="MBO0653522.1"/>
    </source>
</evidence>
<dbReference type="GO" id="GO:0004633">
    <property type="term" value="F:phosphopantothenoylcysteine decarboxylase activity"/>
    <property type="evidence" value="ECO:0007669"/>
    <property type="project" value="UniProtKB-UniRule"/>
</dbReference>
<dbReference type="SUPFAM" id="SSF102645">
    <property type="entry name" value="CoaB-like"/>
    <property type="match status" value="1"/>
</dbReference>
<feature type="domain" description="DNA/pantothenate metabolism flavoprotein C-terminal" evidence="6">
    <location>
        <begin position="185"/>
        <end position="395"/>
    </location>
</feature>
<evidence type="ECO:0000259" key="5">
    <source>
        <dbReference type="Pfam" id="PF02441"/>
    </source>
</evidence>
<sequence length="400" mass="42192">MDKPKIVLGVSGGIAAYKACELLRRLTESGHDVRVVPTESALHFVGEATWSALSGHPAVTQVWETVHEVPHVRIGQQADLVVVAPATADMLAKAAHGLADDLLTNTLLTARCPVVFAPAMHTEMWENAATQENVATLRRRGAVVLEPAVGRLTGVDTGKGRFPEPGEIFEVCRRVLARGAQAPDLAGRHVVVSAGGTREPLDPVRYLGNRSSGKQGYALARTAVARGARVTLVAANSELPDPAGVDVVHVGTAVQLREAVLKAAADADAVVMAAAVADFRPARYAEGKIKKRDGQEPEPVALVRNPDVLAELSADRARPGQIVVGFAAETDDVLANGRAKLARKGCDLLVVNEVGERRTFGSEENEAVVLAPDGTETPVPHGPKEALADTVWDLVSPCLT</sequence>
<dbReference type="InterPro" id="IPR007085">
    <property type="entry name" value="DNA/pantothenate-metab_flavo_C"/>
</dbReference>
<evidence type="ECO:0000256" key="2">
    <source>
        <dbReference type="ARBA" id="ARBA00023239"/>
    </source>
</evidence>
<feature type="region of interest" description="Phosphopantothenate--cysteine ligase" evidence="3">
    <location>
        <begin position="190"/>
        <end position="400"/>
    </location>
</feature>
<keyword evidence="3 4" id="KW-0285">Flavoprotein</keyword>
<organism evidence="7 8">
    <name type="scientific">Streptomyces triculaminicus</name>
    <dbReference type="NCBI Taxonomy" id="2816232"/>
    <lineage>
        <taxon>Bacteria</taxon>
        <taxon>Bacillati</taxon>
        <taxon>Actinomycetota</taxon>
        <taxon>Actinomycetes</taxon>
        <taxon>Kitasatosporales</taxon>
        <taxon>Streptomycetaceae</taxon>
        <taxon>Streptomyces</taxon>
    </lineage>
</organism>
<gene>
    <name evidence="3 7" type="primary">coaBC</name>
    <name evidence="7" type="ORF">J1792_12215</name>
</gene>
<dbReference type="Gene3D" id="3.40.50.10300">
    <property type="entry name" value="CoaB-like"/>
    <property type="match status" value="1"/>
</dbReference>
<dbReference type="EC" id="6.3.2.5" evidence="3"/>
<protein>
    <recommendedName>
        <fullName evidence="3">Coenzyme A biosynthesis bifunctional protein CoaBC</fullName>
    </recommendedName>
    <alternativeName>
        <fullName evidence="3">DNA/pantothenate metabolism flavoprotein</fullName>
    </alternativeName>
    <alternativeName>
        <fullName evidence="3">Phosphopantothenoylcysteine synthetase/decarboxylase</fullName>
        <shortName evidence="3">PPCS-PPCDC</shortName>
    </alternativeName>
    <domain>
        <recommendedName>
            <fullName evidence="3">Phosphopantothenoylcysteine decarboxylase</fullName>
            <shortName evidence="3">PPC decarboxylase</shortName>
            <shortName evidence="3">PPC-DC</shortName>
            <ecNumber evidence="3">4.1.1.36</ecNumber>
        </recommendedName>
        <alternativeName>
            <fullName evidence="3">CoaC</fullName>
        </alternativeName>
    </domain>
    <domain>
        <recommendedName>
            <fullName evidence="3">Phosphopantothenate--cysteine ligase</fullName>
            <ecNumber evidence="3">6.3.2.5</ecNumber>
        </recommendedName>
        <alternativeName>
            <fullName evidence="3">CoaB</fullName>
        </alternativeName>
        <alternativeName>
            <fullName evidence="3">Phosphopantothenoylcysteine synthetase</fullName>
            <shortName evidence="3">PPC synthetase</shortName>
            <shortName evidence="3">PPC-S</shortName>
        </alternativeName>
    </domain>
</protein>
<proteinExistence type="inferred from homology"/>
<dbReference type="InterPro" id="IPR003382">
    <property type="entry name" value="Flavoprotein"/>
</dbReference>
<dbReference type="InterPro" id="IPR005252">
    <property type="entry name" value="CoaBC"/>
</dbReference>
<evidence type="ECO:0000313" key="8">
    <source>
        <dbReference type="Proteomes" id="UP000664781"/>
    </source>
</evidence>
<dbReference type="InterPro" id="IPR036551">
    <property type="entry name" value="Flavin_trans-like"/>
</dbReference>
<accession>A0A939FLM4</accession>
<dbReference type="GO" id="GO:0010181">
    <property type="term" value="F:FMN binding"/>
    <property type="evidence" value="ECO:0007669"/>
    <property type="project" value="UniProtKB-UniRule"/>
</dbReference>
<dbReference type="Pfam" id="PF02441">
    <property type="entry name" value="Flavoprotein"/>
    <property type="match status" value="1"/>
</dbReference>
<dbReference type="SUPFAM" id="SSF52507">
    <property type="entry name" value="Homo-oligomeric flavin-containing Cys decarboxylases, HFCD"/>
    <property type="match status" value="1"/>
</dbReference>
<evidence type="ECO:0000256" key="4">
    <source>
        <dbReference type="RuleBase" id="RU364078"/>
    </source>
</evidence>
<comment type="cofactor">
    <cofactor evidence="3">
        <name>FMN</name>
        <dbReference type="ChEBI" id="CHEBI:58210"/>
    </cofactor>
    <text evidence="3">Binds 1 FMN per subunit.</text>
</comment>
<comment type="catalytic activity">
    <reaction evidence="3 4">
        <text>(R)-4'-phosphopantothenate + L-cysteine + CTP = N-[(R)-4-phosphopantothenoyl]-L-cysteine + CMP + diphosphate + H(+)</text>
        <dbReference type="Rhea" id="RHEA:19397"/>
        <dbReference type="ChEBI" id="CHEBI:10986"/>
        <dbReference type="ChEBI" id="CHEBI:15378"/>
        <dbReference type="ChEBI" id="CHEBI:33019"/>
        <dbReference type="ChEBI" id="CHEBI:35235"/>
        <dbReference type="ChEBI" id="CHEBI:37563"/>
        <dbReference type="ChEBI" id="CHEBI:59458"/>
        <dbReference type="ChEBI" id="CHEBI:60377"/>
        <dbReference type="EC" id="6.3.2.5"/>
    </reaction>
</comment>
<dbReference type="HAMAP" id="MF_02225">
    <property type="entry name" value="CoaBC"/>
    <property type="match status" value="1"/>
</dbReference>
<keyword evidence="3" id="KW-0460">Magnesium</keyword>
<feature type="binding site" evidence="3">
    <location>
        <begin position="306"/>
        <end position="309"/>
    </location>
    <ligand>
        <name>CTP</name>
        <dbReference type="ChEBI" id="CHEBI:37563"/>
    </ligand>
</feature>
<dbReference type="PANTHER" id="PTHR14359">
    <property type="entry name" value="HOMO-OLIGOMERIC FLAVIN CONTAINING CYS DECARBOXYLASE FAMILY"/>
    <property type="match status" value="1"/>
</dbReference>
<keyword evidence="3 4" id="KW-0436">Ligase</keyword>
<dbReference type="GO" id="GO:0046872">
    <property type="term" value="F:metal ion binding"/>
    <property type="evidence" value="ECO:0007669"/>
    <property type="project" value="UniProtKB-KW"/>
</dbReference>
<dbReference type="GO" id="GO:0015937">
    <property type="term" value="P:coenzyme A biosynthetic process"/>
    <property type="evidence" value="ECO:0007669"/>
    <property type="project" value="UniProtKB-UniRule"/>
</dbReference>
<dbReference type="GO" id="GO:0004632">
    <property type="term" value="F:phosphopantothenate--cysteine ligase activity"/>
    <property type="evidence" value="ECO:0007669"/>
    <property type="project" value="UniProtKB-UniRule"/>
</dbReference>
<evidence type="ECO:0000256" key="3">
    <source>
        <dbReference type="HAMAP-Rule" id="MF_02225"/>
    </source>
</evidence>
<dbReference type="EMBL" id="JAFMOF010000002">
    <property type="protein sequence ID" value="MBO0653522.1"/>
    <property type="molecule type" value="Genomic_DNA"/>
</dbReference>
<feature type="binding site" evidence="3">
    <location>
        <position position="278"/>
    </location>
    <ligand>
        <name>CTP</name>
        <dbReference type="ChEBI" id="CHEBI:37563"/>
    </ligand>
</feature>
<keyword evidence="3" id="KW-0511">Multifunctional enzyme</keyword>
<dbReference type="Pfam" id="PF04127">
    <property type="entry name" value="DFP"/>
    <property type="match status" value="1"/>
</dbReference>
<comment type="pathway">
    <text evidence="3 4">Cofactor biosynthesis; coenzyme A biosynthesis; CoA from (R)-pantothenate: step 3/5.</text>
</comment>
<evidence type="ECO:0000256" key="1">
    <source>
        <dbReference type="ARBA" id="ARBA00022793"/>
    </source>
</evidence>
<feature type="domain" description="Flavoprotein" evidence="5">
    <location>
        <begin position="5"/>
        <end position="173"/>
    </location>
</feature>
<name>A0A939FLM4_9ACTN</name>
<feature type="binding site" evidence="3">
    <location>
        <position position="340"/>
    </location>
    <ligand>
        <name>CTP</name>
        <dbReference type="ChEBI" id="CHEBI:37563"/>
    </ligand>
</feature>
<dbReference type="AlphaFoldDB" id="A0A939FLM4"/>
<comment type="similarity">
    <text evidence="3 4">In the C-terminal section; belongs to the PPC synthetase family.</text>
</comment>
<keyword evidence="3" id="KW-0479">Metal-binding</keyword>
<dbReference type="PANTHER" id="PTHR14359:SF6">
    <property type="entry name" value="PHOSPHOPANTOTHENOYLCYSTEINE DECARBOXYLASE"/>
    <property type="match status" value="1"/>
</dbReference>
<comment type="catalytic activity">
    <reaction evidence="3 4">
        <text>N-[(R)-4-phosphopantothenoyl]-L-cysteine + H(+) = (R)-4'-phosphopantetheine + CO2</text>
        <dbReference type="Rhea" id="RHEA:16793"/>
        <dbReference type="ChEBI" id="CHEBI:15378"/>
        <dbReference type="ChEBI" id="CHEBI:16526"/>
        <dbReference type="ChEBI" id="CHEBI:59458"/>
        <dbReference type="ChEBI" id="CHEBI:61723"/>
        <dbReference type="EC" id="4.1.1.36"/>
    </reaction>
</comment>
<dbReference type="EC" id="4.1.1.36" evidence="3"/>
<reference evidence="7" key="1">
    <citation type="submission" date="2021-03" db="EMBL/GenBank/DDBJ databases">
        <title>Streptomyces strains.</title>
        <authorList>
            <person name="Lund M.B."/>
            <person name="Toerring T."/>
        </authorList>
    </citation>
    <scope>NUCLEOTIDE SEQUENCE</scope>
    <source>
        <strain evidence="7">JCM 4242</strain>
    </source>
</reference>
<dbReference type="Gene3D" id="3.40.50.1950">
    <property type="entry name" value="Flavin prenyltransferase-like"/>
    <property type="match status" value="1"/>
</dbReference>
<comment type="pathway">
    <text evidence="3 4">Cofactor biosynthesis; coenzyme A biosynthesis; CoA from (R)-pantothenate: step 2/5.</text>
</comment>
<dbReference type="InterPro" id="IPR035929">
    <property type="entry name" value="CoaB-like_sf"/>
</dbReference>
<comment type="caution">
    <text evidence="7">The sequence shown here is derived from an EMBL/GenBank/DDBJ whole genome shotgun (WGS) entry which is preliminary data.</text>
</comment>
<feature type="binding site" evidence="3">
    <location>
        <position position="344"/>
    </location>
    <ligand>
        <name>CTP</name>
        <dbReference type="ChEBI" id="CHEBI:37563"/>
    </ligand>
</feature>
<evidence type="ECO:0000259" key="6">
    <source>
        <dbReference type="Pfam" id="PF04127"/>
    </source>
</evidence>
<comment type="similarity">
    <text evidence="3 4">In the N-terminal section; belongs to the HFCD (homo-oligomeric flavin containing Cys decarboxylase) superfamily.</text>
</comment>
<dbReference type="Proteomes" id="UP000664781">
    <property type="component" value="Unassembled WGS sequence"/>
</dbReference>
<comment type="cofactor">
    <cofactor evidence="3">
        <name>Mg(2+)</name>
        <dbReference type="ChEBI" id="CHEBI:18420"/>
    </cofactor>
</comment>
<feature type="region of interest" description="Phosphopantothenoylcysteine decarboxylase" evidence="3">
    <location>
        <begin position="1"/>
        <end position="189"/>
    </location>
</feature>
<keyword evidence="3 4" id="KW-0288">FMN</keyword>
<keyword evidence="1 3" id="KW-0210">Decarboxylase</keyword>
<feature type="binding site" evidence="3">
    <location>
        <position position="288"/>
    </location>
    <ligand>
        <name>CTP</name>
        <dbReference type="ChEBI" id="CHEBI:37563"/>
    </ligand>
</feature>
<keyword evidence="8" id="KW-1185">Reference proteome</keyword>
<dbReference type="GO" id="GO:0015941">
    <property type="term" value="P:pantothenate catabolic process"/>
    <property type="evidence" value="ECO:0007669"/>
    <property type="project" value="InterPro"/>
</dbReference>